<proteinExistence type="predicted"/>
<evidence type="ECO:0000259" key="1">
    <source>
        <dbReference type="Pfam" id="PF13276"/>
    </source>
</evidence>
<accession>A0ABS2CS51</accession>
<reference evidence="2 3" key="1">
    <citation type="submission" date="2021-02" db="EMBL/GenBank/DDBJ databases">
        <authorList>
            <person name="Jung H.S."/>
            <person name="Chun B.H."/>
            <person name="Jeon C.O."/>
        </authorList>
    </citation>
    <scope>NUCLEOTIDE SEQUENCE [LARGE SCALE GENOMIC DNA]</scope>
    <source>
        <strain evidence="2 3">LMG 25203</strain>
    </source>
</reference>
<sequence length="59" mass="7247">MCFVFKVSKSGYYKWLVRMPSKRELYNQILLEEIKRIYYQSKRRYGSPRIAKELEMSGF</sequence>
<gene>
    <name evidence="2" type="ORF">H9X54_000345</name>
</gene>
<dbReference type="EMBL" id="JACSOD020000112">
    <property type="protein sequence ID" value="MBM6497775.1"/>
    <property type="molecule type" value="Genomic_DNA"/>
</dbReference>
<dbReference type="InterPro" id="IPR025948">
    <property type="entry name" value="HTH-like_dom"/>
</dbReference>
<feature type="domain" description="HTH-like" evidence="1">
    <location>
        <begin position="27"/>
        <end position="57"/>
    </location>
</feature>
<organism evidence="2 3">
    <name type="scientific">Flavobacterium macrobrachii</name>
    <dbReference type="NCBI Taxonomy" id="591204"/>
    <lineage>
        <taxon>Bacteria</taxon>
        <taxon>Pseudomonadati</taxon>
        <taxon>Bacteroidota</taxon>
        <taxon>Flavobacteriia</taxon>
        <taxon>Flavobacteriales</taxon>
        <taxon>Flavobacteriaceae</taxon>
        <taxon>Flavobacterium</taxon>
    </lineage>
</organism>
<comment type="caution">
    <text evidence="2">The sequence shown here is derived from an EMBL/GenBank/DDBJ whole genome shotgun (WGS) entry which is preliminary data.</text>
</comment>
<dbReference type="Pfam" id="PF13276">
    <property type="entry name" value="HTH_21"/>
    <property type="match status" value="1"/>
</dbReference>
<evidence type="ECO:0000313" key="3">
    <source>
        <dbReference type="Proteomes" id="UP000759529"/>
    </source>
</evidence>
<protein>
    <submittedName>
        <fullName evidence="2">IS3 family transposase</fullName>
    </submittedName>
</protein>
<keyword evidence="3" id="KW-1185">Reference proteome</keyword>
<feature type="non-terminal residue" evidence="2">
    <location>
        <position position="59"/>
    </location>
</feature>
<name>A0ABS2CS51_9FLAO</name>
<dbReference type="RefSeq" id="WP_204158421.1">
    <property type="nucleotide sequence ID" value="NZ_JACSOD020000112.1"/>
</dbReference>
<dbReference type="Proteomes" id="UP000759529">
    <property type="component" value="Unassembled WGS sequence"/>
</dbReference>
<evidence type="ECO:0000313" key="2">
    <source>
        <dbReference type="EMBL" id="MBM6497775.1"/>
    </source>
</evidence>